<protein>
    <submittedName>
        <fullName evidence="2">Uncharacterized protein</fullName>
    </submittedName>
</protein>
<evidence type="ECO:0000313" key="3">
    <source>
        <dbReference type="Proteomes" id="UP000194153"/>
    </source>
</evidence>
<evidence type="ECO:0000256" key="1">
    <source>
        <dbReference type="SAM" id="Phobius"/>
    </source>
</evidence>
<feature type="transmembrane region" description="Helical" evidence="1">
    <location>
        <begin position="44"/>
        <end position="67"/>
    </location>
</feature>
<evidence type="ECO:0000313" key="2">
    <source>
        <dbReference type="EMBL" id="GAW65602.1"/>
    </source>
</evidence>
<organism evidence="2 3">
    <name type="scientific">Geoanaerobacter pelophilus</name>
    <dbReference type="NCBI Taxonomy" id="60036"/>
    <lineage>
        <taxon>Bacteria</taxon>
        <taxon>Pseudomonadati</taxon>
        <taxon>Thermodesulfobacteriota</taxon>
        <taxon>Desulfuromonadia</taxon>
        <taxon>Geobacterales</taxon>
        <taxon>Geobacteraceae</taxon>
        <taxon>Geoanaerobacter</taxon>
    </lineage>
</organism>
<name>A0ABQ0MES2_9BACT</name>
<feature type="transmembrane region" description="Helical" evidence="1">
    <location>
        <begin position="12"/>
        <end position="38"/>
    </location>
</feature>
<accession>A0ABQ0MES2</accession>
<proteinExistence type="predicted"/>
<keyword evidence="1" id="KW-1133">Transmembrane helix</keyword>
<reference evidence="3" key="2">
    <citation type="submission" date="2017-05" db="EMBL/GenBank/DDBJ databases">
        <title>Draft genome sequence of Geobacter pelophilus, a iron(III)-reducing bacteria.</title>
        <authorList>
            <person name="Aoyagi T."/>
            <person name="Koike H."/>
            <person name="Morita T."/>
            <person name="Sato Y."/>
            <person name="Habe H."/>
            <person name="Hori T."/>
        </authorList>
    </citation>
    <scope>NUCLEOTIDE SEQUENCE [LARGE SCALE GENOMIC DNA]</scope>
    <source>
        <strain evidence="3">Drf2</strain>
    </source>
</reference>
<dbReference type="EMBL" id="BDQG01000001">
    <property type="protein sequence ID" value="GAW65602.1"/>
    <property type="molecule type" value="Genomic_DNA"/>
</dbReference>
<gene>
    <name evidence="2" type="ORF">GPEL0_01f0581</name>
</gene>
<keyword evidence="1" id="KW-0812">Transmembrane</keyword>
<dbReference type="RefSeq" id="WP_085812035.1">
    <property type="nucleotide sequence ID" value="NZ_BDQG01000001.1"/>
</dbReference>
<reference evidence="2 3" key="1">
    <citation type="submission" date="2017-04" db="EMBL/GenBank/DDBJ databases">
        <authorList>
            <consortium name="Geobacter pelophilus Genome Sequencing"/>
            <person name="Aoyagi T."/>
            <person name="Koike H."/>
            <person name="Hori T."/>
        </authorList>
    </citation>
    <scope>NUCLEOTIDE SEQUENCE [LARGE SCALE GENOMIC DNA]</scope>
    <source>
        <strain evidence="2 3">Drf2</strain>
    </source>
</reference>
<keyword evidence="3" id="KW-1185">Reference proteome</keyword>
<dbReference type="Proteomes" id="UP000194153">
    <property type="component" value="Unassembled WGS sequence"/>
</dbReference>
<feature type="transmembrane region" description="Helical" evidence="1">
    <location>
        <begin position="79"/>
        <end position="101"/>
    </location>
</feature>
<keyword evidence="1" id="KW-0472">Membrane</keyword>
<comment type="caution">
    <text evidence="2">The sequence shown here is derived from an EMBL/GenBank/DDBJ whole genome shotgun (WGS) entry which is preliminary data.</text>
</comment>
<sequence>MRKRTVRSGIRAISAAIISLMVATFFHGSLAEFFLLGLDGEARLVFFGFFLAGVLGGFGVLVAAIGLLQSETPHPKARLASSILLLFSLIFLFFVLTYTSFTNPPPSRLAPGESINI</sequence>